<sequence>MNTGNYIQNEGHSQEGGRRTALLPQKARKFHSFKAVKKALSDKLWKQAYVPVNVFLLFAKKDRKHKPVGACLGADPRTIAQIFDFAREHDLAVLHLGLFFLRKETAKELRENRKIAKGDREKLIKLDLRVISGTDKLVRLAFRVLIDIDNKDTKALWRLIKYLWTLKVYPEVWETQKGYHVYIYFYHRKRYRVVGVEDEDGKRRVEKVFQGYELPFARDYRIKHVERGLKELCSKVGIKADIVSAKHAVWVEGVPNPLKDGFATRLILTGKPLPLEDLWQKTLPLWLPKELFRKPRYRVRKPKNEEKAEDVKRELDSLLEPPYSNVFFALSRHGTLIACRQLWKAGYSLWDIEYELRSRLDIRTKSDEEALQKFLKYFDEHYTNTERPHPRQQEKKERKQEHWEDLAVRVIEAWKEGHQKISHIARYLGISRSKIYHMLSFMREHGYEFEDLFTKSEEVLAFLRAHRKGGNRAKHKKDWNREAWLEEFQRRKAEFIQRCKEEAQARRAKKREELWGKGINPDGWYSWWQIPVLFGSVQVGNIQFFGVGKEVRAGSLLTNRPRSHILAQAKSMQQQASKTPAVPLVVLSDVFENPLSLSSISKEASQESTHPLRKALFDLLKKYHSEDGLPVVLVVPRRVSHGKNTLLQLTPYKVPPRSEILKQLWKEIKEKFGKLVQGLSTKNGALEWFHRVWEKFQEEIMSRGWVSVGSSPFSFKENSSSSGLSKQLSEELSTHQEKPSNKLTETEGSEKAHSDRSEQMHQILDKAFGKEVKPMQEQMTGFTSSTSSNGCGDPKTALPVPVDGEPLNSSTSASKQETPSGSSERETLTSTPSSNGQDTPPSSTHTEEFEKETEEHVELVDGELSEEEFNRLLFASEKKRGITLRGVLSAVKKLLENAEKAQNCLKEGKLQEAEKLLERINKDLQNLEGRTRNALEKRGRLKYPRKKLIAILMKLNDFSMKEFGVHFIYKREEIGKYMKLLDEALERYLTESGYDLEKDFQWIVRAFLETYAYAFLRWTPTGEMFFKKFIKYRWEMKFKGGPIYFKDALGKTYSTAEIISWVDNYLEQTTSVPGFPSFQVVKNVVRFFEERTKGSDVVKVSEEELATALYTTWRKADPEKANLVAVSEYIDKLEGVLWRKLNNGHYVLLVSSDEVITRIRDYVLELKQAKKKKNGQPPTNGNGSLGSTSLPTNGNGKYDIDQIIHTLEEKGSVVVPPQWVQEIVRELRRRGFSVNYWPATGLIELVGGDDEIPF</sequence>
<feature type="compositionally biased region" description="Polar residues" evidence="2">
    <location>
        <begin position="1176"/>
        <end position="1194"/>
    </location>
</feature>
<dbReference type="AlphaFoldDB" id="A0A7C5SXA8"/>
<feature type="compositionally biased region" description="Basic and acidic residues" evidence="2">
    <location>
        <begin position="728"/>
        <end position="759"/>
    </location>
</feature>
<proteinExistence type="predicted"/>
<feature type="compositionally biased region" description="Polar residues" evidence="2">
    <location>
        <begin position="807"/>
        <end position="843"/>
    </location>
</feature>
<evidence type="ECO:0000256" key="1">
    <source>
        <dbReference type="SAM" id="Coils"/>
    </source>
</evidence>
<name>A0A7C5SXA8_9AQUI</name>
<dbReference type="EMBL" id="DSAC01000074">
    <property type="protein sequence ID" value="HHO74227.1"/>
    <property type="molecule type" value="Genomic_DNA"/>
</dbReference>
<feature type="compositionally biased region" description="Basic and acidic residues" evidence="2">
    <location>
        <begin position="845"/>
        <end position="859"/>
    </location>
</feature>
<evidence type="ECO:0000256" key="2">
    <source>
        <dbReference type="SAM" id="MobiDB-lite"/>
    </source>
</evidence>
<protein>
    <submittedName>
        <fullName evidence="3">Uncharacterized protein</fullName>
    </submittedName>
</protein>
<feature type="compositionally biased region" description="Polar residues" evidence="2">
    <location>
        <begin position="778"/>
        <end position="790"/>
    </location>
</feature>
<feature type="coiled-coil region" evidence="1">
    <location>
        <begin position="891"/>
        <end position="937"/>
    </location>
</feature>
<comment type="caution">
    <text evidence="3">The sequence shown here is derived from an EMBL/GenBank/DDBJ whole genome shotgun (WGS) entry which is preliminary data.</text>
</comment>
<organism evidence="3">
    <name type="scientific">Thermocrinis ruber</name>
    <dbReference type="NCBI Taxonomy" id="75906"/>
    <lineage>
        <taxon>Bacteria</taxon>
        <taxon>Pseudomonadati</taxon>
        <taxon>Aquificota</taxon>
        <taxon>Aquificia</taxon>
        <taxon>Aquificales</taxon>
        <taxon>Aquificaceae</taxon>
        <taxon>Thermocrinis</taxon>
    </lineage>
</organism>
<feature type="region of interest" description="Disordered" evidence="2">
    <location>
        <begin position="778"/>
        <end position="862"/>
    </location>
</feature>
<feature type="region of interest" description="Disordered" evidence="2">
    <location>
        <begin position="719"/>
        <end position="759"/>
    </location>
</feature>
<evidence type="ECO:0000313" key="3">
    <source>
        <dbReference type="EMBL" id="HHO74227.1"/>
    </source>
</evidence>
<accession>A0A7C5SXA8</accession>
<feature type="coiled-coil region" evidence="1">
    <location>
        <begin position="485"/>
        <end position="513"/>
    </location>
</feature>
<keyword evidence="1" id="KW-0175">Coiled coil</keyword>
<gene>
    <name evidence="3" type="ORF">ENN04_06255</name>
</gene>
<reference evidence="3" key="1">
    <citation type="journal article" date="2020" name="mSystems">
        <title>Genome- and Community-Level Interaction Insights into Carbon Utilization and Element Cycling Functions of Hydrothermarchaeota in Hydrothermal Sediment.</title>
        <authorList>
            <person name="Zhou Z."/>
            <person name="Liu Y."/>
            <person name="Xu W."/>
            <person name="Pan J."/>
            <person name="Luo Z.H."/>
            <person name="Li M."/>
        </authorList>
    </citation>
    <scope>NUCLEOTIDE SEQUENCE [LARGE SCALE GENOMIC DNA]</scope>
    <source>
        <strain evidence="3">SpSt-114</strain>
    </source>
</reference>
<feature type="region of interest" description="Disordered" evidence="2">
    <location>
        <begin position="1170"/>
        <end position="1194"/>
    </location>
</feature>